<dbReference type="AlphaFoldDB" id="A0A9D4V3H2"/>
<evidence type="ECO:0000313" key="2">
    <source>
        <dbReference type="Proteomes" id="UP000886520"/>
    </source>
</evidence>
<reference evidence="1" key="1">
    <citation type="submission" date="2021-01" db="EMBL/GenBank/DDBJ databases">
        <title>Adiantum capillus-veneris genome.</title>
        <authorList>
            <person name="Fang Y."/>
            <person name="Liao Q."/>
        </authorList>
    </citation>
    <scope>NUCLEOTIDE SEQUENCE</scope>
    <source>
        <strain evidence="1">H3</strain>
        <tissue evidence="1">Leaf</tissue>
    </source>
</reference>
<organism evidence="1 2">
    <name type="scientific">Adiantum capillus-veneris</name>
    <name type="common">Maidenhair fern</name>
    <dbReference type="NCBI Taxonomy" id="13818"/>
    <lineage>
        <taxon>Eukaryota</taxon>
        <taxon>Viridiplantae</taxon>
        <taxon>Streptophyta</taxon>
        <taxon>Embryophyta</taxon>
        <taxon>Tracheophyta</taxon>
        <taxon>Polypodiopsida</taxon>
        <taxon>Polypodiidae</taxon>
        <taxon>Polypodiales</taxon>
        <taxon>Pteridineae</taxon>
        <taxon>Pteridaceae</taxon>
        <taxon>Vittarioideae</taxon>
        <taxon>Adiantum</taxon>
    </lineage>
</organism>
<dbReference type="OrthoDB" id="2006732at2759"/>
<protein>
    <submittedName>
        <fullName evidence="1">Uncharacterized protein</fullName>
    </submittedName>
</protein>
<sequence>MAMVRWCGDAAQIELSNSGDFFIYNSAGAPVFRGQNLTDTLVQGQRLSVGMQLTSSDSAYSARVEKGGLALYLNSMRQGSADPAAPYCVFPFFRNLDPINSPAHRPVTLNQLLHSSPPNDSCIRSHQLYIPPYISVGQRSFFHHISTGEASLLISSGSNCSSTFIHELSTDNLYTEYDNLDTEYSQIVCFLRFSLKFGLLALVAKKLKPVAGCFQPAGKV</sequence>
<gene>
    <name evidence="1" type="ORF">GOP47_0006751</name>
</gene>
<dbReference type="Proteomes" id="UP000886520">
    <property type="component" value="Chromosome 6"/>
</dbReference>
<evidence type="ECO:0000313" key="1">
    <source>
        <dbReference type="EMBL" id="KAI5079080.1"/>
    </source>
</evidence>
<proteinExistence type="predicted"/>
<accession>A0A9D4V3H2</accession>
<keyword evidence="2" id="KW-1185">Reference proteome</keyword>
<dbReference type="EMBL" id="JABFUD020000006">
    <property type="protein sequence ID" value="KAI5079080.1"/>
    <property type="molecule type" value="Genomic_DNA"/>
</dbReference>
<name>A0A9D4V3H2_ADICA</name>
<comment type="caution">
    <text evidence="1">The sequence shown here is derived from an EMBL/GenBank/DDBJ whole genome shotgun (WGS) entry which is preliminary data.</text>
</comment>